<gene>
    <name evidence="1" type="ORF">L2764_23670</name>
</gene>
<protein>
    <recommendedName>
        <fullName evidence="3">HEPN domain-containing protein</fullName>
    </recommendedName>
</protein>
<comment type="caution">
    <text evidence="1">The sequence shown here is derived from an EMBL/GenBank/DDBJ whole genome shotgun (WGS) entry which is preliminary data.</text>
</comment>
<reference evidence="1 2" key="1">
    <citation type="submission" date="2022-01" db="EMBL/GenBank/DDBJ databases">
        <title>Whole genome-based taxonomy of the Shewanellaceae.</title>
        <authorList>
            <person name="Martin-Rodriguez A.J."/>
        </authorList>
    </citation>
    <scope>NUCLEOTIDE SEQUENCE [LARGE SCALE GENOMIC DNA]</scope>
    <source>
        <strain evidence="1 2">DSM 17177</strain>
    </source>
</reference>
<evidence type="ECO:0000313" key="2">
    <source>
        <dbReference type="Proteomes" id="UP001203423"/>
    </source>
</evidence>
<proteinExistence type="predicted"/>
<keyword evidence="2" id="KW-1185">Reference proteome</keyword>
<organism evidence="1 2">
    <name type="scientific">Shewanella surugensis</name>
    <dbReference type="NCBI Taxonomy" id="212020"/>
    <lineage>
        <taxon>Bacteria</taxon>
        <taxon>Pseudomonadati</taxon>
        <taxon>Pseudomonadota</taxon>
        <taxon>Gammaproteobacteria</taxon>
        <taxon>Alteromonadales</taxon>
        <taxon>Shewanellaceae</taxon>
        <taxon>Shewanella</taxon>
    </lineage>
</organism>
<dbReference type="EMBL" id="JAKIKS010000153">
    <property type="protein sequence ID" value="MCL1127389.1"/>
    <property type="molecule type" value="Genomic_DNA"/>
</dbReference>
<evidence type="ECO:0000313" key="1">
    <source>
        <dbReference type="EMBL" id="MCL1127389.1"/>
    </source>
</evidence>
<accession>A0ABT0LIG9</accession>
<evidence type="ECO:0008006" key="3">
    <source>
        <dbReference type="Google" id="ProtNLM"/>
    </source>
</evidence>
<name>A0ABT0LIG9_9GAMM</name>
<dbReference type="Proteomes" id="UP001203423">
    <property type="component" value="Unassembled WGS sequence"/>
</dbReference>
<dbReference type="RefSeq" id="WP_248942807.1">
    <property type="nucleotide sequence ID" value="NZ_JAKIKS010000153.1"/>
</dbReference>
<sequence>MGCSKYKFIEAYFNGWGDKLERAKFLTDSKKFHLEGLTVLLCHISALARGRYPELYDRDSFKKVVKKYSGKYDLFENIDLLFLFQYQDSKVSDCSIYKKLTHYDEIILAVERAIGTEEDIHGSCCLRYQKREKLLEILKNADISGFNCDNFEKYIELFSNNQILYDFARCEAVHNQHFPLINIGFSPLDKQESYTSNHQIDSKVLTETLYGLVENLKIECLEKELWPCEL</sequence>